<protein>
    <submittedName>
        <fullName evidence="1">OLC1v1035528C1</fullName>
    </submittedName>
</protein>
<dbReference type="Proteomes" id="UP001161247">
    <property type="component" value="Chromosome 3"/>
</dbReference>
<dbReference type="AlphaFoldDB" id="A0AAV1CT93"/>
<dbReference type="Pfam" id="PF19302">
    <property type="entry name" value="DUF5915"/>
    <property type="match status" value="1"/>
</dbReference>
<keyword evidence="2" id="KW-1185">Reference proteome</keyword>
<dbReference type="PANTHER" id="PTHR42780">
    <property type="entry name" value="SOLEUCYL-TRNA SYNTHETASE"/>
    <property type="match status" value="1"/>
</dbReference>
<name>A0AAV1CT93_OLDCO</name>
<reference evidence="1" key="1">
    <citation type="submission" date="2023-03" db="EMBL/GenBank/DDBJ databases">
        <authorList>
            <person name="Julca I."/>
        </authorList>
    </citation>
    <scope>NUCLEOTIDE SEQUENCE</scope>
</reference>
<accession>A0AAV1CT93</accession>
<evidence type="ECO:0000313" key="1">
    <source>
        <dbReference type="EMBL" id="CAI9098815.1"/>
    </source>
</evidence>
<gene>
    <name evidence="1" type="ORF">OLC1_LOCUS8938</name>
</gene>
<organism evidence="1 2">
    <name type="scientific">Oldenlandia corymbosa var. corymbosa</name>
    <dbReference type="NCBI Taxonomy" id="529605"/>
    <lineage>
        <taxon>Eukaryota</taxon>
        <taxon>Viridiplantae</taxon>
        <taxon>Streptophyta</taxon>
        <taxon>Embryophyta</taxon>
        <taxon>Tracheophyta</taxon>
        <taxon>Spermatophyta</taxon>
        <taxon>Magnoliopsida</taxon>
        <taxon>eudicotyledons</taxon>
        <taxon>Gunneridae</taxon>
        <taxon>Pentapetalae</taxon>
        <taxon>asterids</taxon>
        <taxon>lamiids</taxon>
        <taxon>Gentianales</taxon>
        <taxon>Rubiaceae</taxon>
        <taxon>Rubioideae</taxon>
        <taxon>Spermacoceae</taxon>
        <taxon>Hedyotis-Oldenlandia complex</taxon>
        <taxon>Oldenlandia</taxon>
    </lineage>
</organism>
<sequence length="128" mass="13978">MVIVHPDTDFLEDIAGNVKEYVLKELNIKSLVPCNDALKYASLRASVLNVLGKRLGRSMEGVKEAVKALSTEDVLASEKSGEMVLASCSVKFSQVKITRVFKRPDHMNEGEMDAAGDGDVTVILRLRG</sequence>
<evidence type="ECO:0000313" key="2">
    <source>
        <dbReference type="Proteomes" id="UP001161247"/>
    </source>
</evidence>
<dbReference type="EMBL" id="OX459120">
    <property type="protein sequence ID" value="CAI9098815.1"/>
    <property type="molecule type" value="Genomic_DNA"/>
</dbReference>
<dbReference type="GO" id="GO:0006428">
    <property type="term" value="P:isoleucyl-tRNA aminoacylation"/>
    <property type="evidence" value="ECO:0007669"/>
    <property type="project" value="TreeGrafter"/>
</dbReference>
<dbReference type="GO" id="GO:0004822">
    <property type="term" value="F:isoleucine-tRNA ligase activity"/>
    <property type="evidence" value="ECO:0007669"/>
    <property type="project" value="InterPro"/>
</dbReference>
<proteinExistence type="predicted"/>
<dbReference type="InterPro" id="IPR023586">
    <property type="entry name" value="Ile-tRNA-ligase_type2"/>
</dbReference>
<dbReference type="PANTHER" id="PTHR42780:SF1">
    <property type="entry name" value="ISOLEUCINE--TRNA LIGASE, CYTOPLASMIC"/>
    <property type="match status" value="1"/>
</dbReference>